<evidence type="ECO:0000259" key="6">
    <source>
        <dbReference type="Pfam" id="PF00582"/>
    </source>
</evidence>
<evidence type="ECO:0000256" key="3">
    <source>
        <dbReference type="ARBA" id="ARBA00011738"/>
    </source>
</evidence>
<comment type="subunit">
    <text evidence="3">Homodimer.</text>
</comment>
<reference evidence="7" key="2">
    <citation type="submission" date="2016-10" db="EMBL/GenBank/DDBJ databases">
        <authorList>
            <person name="de Groot N.N."/>
        </authorList>
    </citation>
    <scope>NUCLEOTIDE SEQUENCE [LARGE SCALE GENOMIC DNA]</scope>
    <source>
        <strain evidence="7">CGMCC 1.7062</strain>
    </source>
</reference>
<dbReference type="Proteomes" id="UP000236721">
    <property type="component" value="Unassembled WGS sequence"/>
</dbReference>
<evidence type="ECO:0000256" key="5">
    <source>
        <dbReference type="PIRNR" id="PIRNR006276"/>
    </source>
</evidence>
<evidence type="ECO:0000313" key="9">
    <source>
        <dbReference type="Proteomes" id="UP000236721"/>
    </source>
</evidence>
<dbReference type="InterPro" id="IPR014729">
    <property type="entry name" value="Rossmann-like_a/b/a_fold"/>
</dbReference>
<dbReference type="PANTHER" id="PTHR46268">
    <property type="entry name" value="STRESS RESPONSE PROTEIN NHAX"/>
    <property type="match status" value="1"/>
</dbReference>
<feature type="domain" description="UspA" evidence="6">
    <location>
        <begin position="3"/>
        <end position="138"/>
    </location>
</feature>
<dbReference type="Pfam" id="PF00582">
    <property type="entry name" value="Usp"/>
    <property type="match status" value="1"/>
</dbReference>
<gene>
    <name evidence="7" type="ORF">SAMN04488244_11777</name>
    <name evidence="8" type="ORF">SAMN04488244_12724</name>
</gene>
<dbReference type="OrthoDB" id="9792500at2"/>
<dbReference type="EMBL" id="FNVG01000017">
    <property type="protein sequence ID" value="SEG52324.1"/>
    <property type="molecule type" value="Genomic_DNA"/>
</dbReference>
<dbReference type="AlphaFoldDB" id="A0A1H6AVK5"/>
<proteinExistence type="inferred from homology"/>
<dbReference type="InterPro" id="IPR006015">
    <property type="entry name" value="Universal_stress_UspA"/>
</dbReference>
<dbReference type="InterPro" id="IPR006016">
    <property type="entry name" value="UspA"/>
</dbReference>
<evidence type="ECO:0000256" key="2">
    <source>
        <dbReference type="ARBA" id="ARBA00008791"/>
    </source>
</evidence>
<organism evidence="7 9">
    <name type="scientific">Vibrio hangzhouensis</name>
    <dbReference type="NCBI Taxonomy" id="462991"/>
    <lineage>
        <taxon>Bacteria</taxon>
        <taxon>Pseudomonadati</taxon>
        <taxon>Pseudomonadota</taxon>
        <taxon>Gammaproteobacteria</taxon>
        <taxon>Vibrionales</taxon>
        <taxon>Vibrionaceae</taxon>
        <taxon>Vibrio</taxon>
    </lineage>
</organism>
<sequence>MSYKHILVALDLSEESKMLIDKAVSLAKPLDAEVSFIHIDVNYAELYTGLIDLNMAETQHQAMEASMTQLKLFAEYADFPIKHSLVGSGDLSNELRDTIGEYNVDLVVCGHHQDFWSKILSSTRQLINTSPVDMLVVPIKD</sequence>
<accession>A0A1H6AVK5</accession>
<name>A0A1H6AVK5_9VIBR</name>
<evidence type="ECO:0000313" key="8">
    <source>
        <dbReference type="EMBL" id="SEG65411.1"/>
    </source>
</evidence>
<dbReference type="RefSeq" id="WP_103881422.1">
    <property type="nucleotide sequence ID" value="NZ_FNVG01000017.1"/>
</dbReference>
<dbReference type="Gene3D" id="3.40.50.620">
    <property type="entry name" value="HUPs"/>
    <property type="match status" value="1"/>
</dbReference>
<evidence type="ECO:0000256" key="4">
    <source>
        <dbReference type="ARBA" id="ARBA00022490"/>
    </source>
</evidence>
<dbReference type="CDD" id="cd23657">
    <property type="entry name" value="USP-A-like"/>
    <property type="match status" value="1"/>
</dbReference>
<dbReference type="PIRSF" id="PIRSF006276">
    <property type="entry name" value="UspA"/>
    <property type="match status" value="1"/>
</dbReference>
<dbReference type="EMBL" id="FNVG01000027">
    <property type="protein sequence ID" value="SEG65411.1"/>
    <property type="molecule type" value="Genomic_DNA"/>
</dbReference>
<keyword evidence="9" id="KW-1185">Reference proteome</keyword>
<reference evidence="9" key="1">
    <citation type="submission" date="2016-10" db="EMBL/GenBank/DDBJ databases">
        <authorList>
            <person name="Varghese N."/>
            <person name="Submissions S."/>
        </authorList>
    </citation>
    <scope>NUCLEOTIDE SEQUENCE [LARGE SCALE GENOMIC DNA]</scope>
    <source>
        <strain evidence="9">CGMCC 1.7062</strain>
    </source>
</reference>
<comment type="subcellular location">
    <subcellularLocation>
        <location evidence="1 5">Cytoplasm</location>
    </subcellularLocation>
</comment>
<evidence type="ECO:0000313" key="7">
    <source>
        <dbReference type="EMBL" id="SEG52324.1"/>
    </source>
</evidence>
<keyword evidence="4 5" id="KW-0963">Cytoplasm</keyword>
<dbReference type="SUPFAM" id="SSF52402">
    <property type="entry name" value="Adenine nucleotide alpha hydrolases-like"/>
    <property type="match status" value="1"/>
</dbReference>
<protein>
    <recommendedName>
        <fullName evidence="5">Universal stress protein</fullName>
    </recommendedName>
</protein>
<evidence type="ECO:0000256" key="1">
    <source>
        <dbReference type="ARBA" id="ARBA00004496"/>
    </source>
</evidence>
<dbReference type="GO" id="GO:0005737">
    <property type="term" value="C:cytoplasm"/>
    <property type="evidence" value="ECO:0007669"/>
    <property type="project" value="UniProtKB-SubCell"/>
</dbReference>
<comment type="similarity">
    <text evidence="2 5">Belongs to the universal stress protein A family.</text>
</comment>
<dbReference type="PANTHER" id="PTHR46268:SF23">
    <property type="entry name" value="UNIVERSAL STRESS PROTEIN A-RELATED"/>
    <property type="match status" value="1"/>
</dbReference>